<reference evidence="2 3" key="1">
    <citation type="submission" date="2024-01" db="EMBL/GenBank/DDBJ databases">
        <authorList>
            <person name="Allen C."/>
            <person name="Tagirdzhanova G."/>
        </authorList>
    </citation>
    <scope>NUCLEOTIDE SEQUENCE [LARGE SCALE GENOMIC DNA]</scope>
    <source>
        <strain evidence="2 3">CBS 573.63</strain>
    </source>
</reference>
<evidence type="ECO:0000256" key="1">
    <source>
        <dbReference type="SAM" id="MobiDB-lite"/>
    </source>
</evidence>
<sequence length="155" mass="17328">MADDIAKNFDSKKNLVPGSARPPGPVAPPSRAPPISQPESGLNTAARVAFIARIVEFITKYETHDSLRVALYDEFENWDANDFKGIGMIYARLKEAMMTHGVHVPDHHRMGGSMRKSIIEAITGVKWTKERATALKGYETIVTRDSDLQEYLEKK</sequence>
<feature type="compositionally biased region" description="Basic and acidic residues" evidence="1">
    <location>
        <begin position="1"/>
        <end position="13"/>
    </location>
</feature>
<name>A0ABP0E701_9PEZI</name>
<comment type="caution">
    <text evidence="2">The sequence shown here is derived from an EMBL/GenBank/DDBJ whole genome shotgun (WGS) entry which is preliminary data.</text>
</comment>
<protein>
    <submittedName>
        <fullName evidence="2">Uncharacterized protein</fullName>
    </submittedName>
</protein>
<feature type="region of interest" description="Disordered" evidence="1">
    <location>
        <begin position="1"/>
        <end position="40"/>
    </location>
</feature>
<evidence type="ECO:0000313" key="2">
    <source>
        <dbReference type="EMBL" id="CAK7274870.1"/>
    </source>
</evidence>
<dbReference type="Proteomes" id="UP001642501">
    <property type="component" value="Unassembled WGS sequence"/>
</dbReference>
<evidence type="ECO:0000313" key="3">
    <source>
        <dbReference type="Proteomes" id="UP001642501"/>
    </source>
</evidence>
<dbReference type="EMBL" id="CAWUOM010000187">
    <property type="protein sequence ID" value="CAK7274870.1"/>
    <property type="molecule type" value="Genomic_DNA"/>
</dbReference>
<proteinExistence type="predicted"/>
<feature type="compositionally biased region" description="Pro residues" evidence="1">
    <location>
        <begin position="20"/>
        <end position="36"/>
    </location>
</feature>
<organism evidence="2 3">
    <name type="scientific">Sporothrix epigloea</name>
    <dbReference type="NCBI Taxonomy" id="1892477"/>
    <lineage>
        <taxon>Eukaryota</taxon>
        <taxon>Fungi</taxon>
        <taxon>Dikarya</taxon>
        <taxon>Ascomycota</taxon>
        <taxon>Pezizomycotina</taxon>
        <taxon>Sordariomycetes</taxon>
        <taxon>Sordariomycetidae</taxon>
        <taxon>Ophiostomatales</taxon>
        <taxon>Ophiostomataceae</taxon>
        <taxon>Sporothrix</taxon>
    </lineage>
</organism>
<gene>
    <name evidence="2" type="ORF">SEPCBS57363_006387</name>
</gene>
<accession>A0ABP0E701</accession>
<keyword evidence="3" id="KW-1185">Reference proteome</keyword>